<keyword evidence="1" id="KW-0004">4Fe-4S</keyword>
<organism evidence="6">
    <name type="scientific">candidate division WOR-3 bacterium</name>
    <dbReference type="NCBI Taxonomy" id="2052148"/>
    <lineage>
        <taxon>Bacteria</taxon>
        <taxon>Bacteria division WOR-3</taxon>
    </lineage>
</organism>
<dbReference type="PROSITE" id="PS00198">
    <property type="entry name" value="4FE4S_FER_1"/>
    <property type="match status" value="1"/>
</dbReference>
<evidence type="ECO:0000256" key="4">
    <source>
        <dbReference type="ARBA" id="ARBA00023014"/>
    </source>
</evidence>
<dbReference type="InterPro" id="IPR017896">
    <property type="entry name" value="4Fe4S_Fe-S-bd"/>
</dbReference>
<keyword evidence="4" id="KW-0411">Iron-sulfur</keyword>
<dbReference type="GO" id="GO:0046872">
    <property type="term" value="F:metal ion binding"/>
    <property type="evidence" value="ECO:0007669"/>
    <property type="project" value="UniProtKB-KW"/>
</dbReference>
<reference evidence="6" key="1">
    <citation type="journal article" date="2020" name="mSystems">
        <title>Genome- and Community-Level Interaction Insights into Carbon Utilization and Element Cycling Functions of Hydrothermarchaeota in Hydrothermal Sediment.</title>
        <authorList>
            <person name="Zhou Z."/>
            <person name="Liu Y."/>
            <person name="Xu W."/>
            <person name="Pan J."/>
            <person name="Luo Z.H."/>
            <person name="Li M."/>
        </authorList>
    </citation>
    <scope>NUCLEOTIDE SEQUENCE [LARGE SCALE GENOMIC DNA]</scope>
    <source>
        <strain evidence="6">SpSt-961</strain>
    </source>
</reference>
<evidence type="ECO:0000256" key="3">
    <source>
        <dbReference type="ARBA" id="ARBA00023004"/>
    </source>
</evidence>
<gene>
    <name evidence="6" type="ORF">ENX68_04500</name>
</gene>
<dbReference type="PROSITE" id="PS51379">
    <property type="entry name" value="4FE4S_FER_2"/>
    <property type="match status" value="2"/>
</dbReference>
<dbReference type="InterPro" id="IPR050572">
    <property type="entry name" value="Fe-S_Ferredoxin"/>
</dbReference>
<dbReference type="InterPro" id="IPR017900">
    <property type="entry name" value="4Fe4S_Fe_S_CS"/>
</dbReference>
<protein>
    <submittedName>
        <fullName evidence="6">DUF362 domain-containing protein</fullName>
    </submittedName>
</protein>
<keyword evidence="2" id="KW-0479">Metal-binding</keyword>
<proteinExistence type="predicted"/>
<dbReference type="SUPFAM" id="SSF54862">
    <property type="entry name" value="4Fe-4S ferredoxins"/>
    <property type="match status" value="1"/>
</dbReference>
<sequence>MQRLYFLDLQKKYKESFLKMFERLIEASGGLKTVEKDSMIAVKTHFGEDGNINYVNPIYVRKVIDLIRRLGARPFLTDTTTLYSGRRFKGDTHIELAREHGFDFAPIIIGDGIFGDDYIEINGCKIAKIFKNIDTIFCISHFKGHLLTGFGASLKNLGMGCASKGGKLNLHSGSHPYIDKEKCNFCLKCYNYCAFNAIEKEKNYVVINQNKCSGCAGCMSICPQRAIKFSWSAASDEVQKGIAQYAANLIKGKKIFYLNFLTNIARDCDCLHTSEPPICPDIGIIAGFDPVAIDQASYDMAKDYIDKLRPDIDSQVQLYFGEKFGAGSRYYEIKGI</sequence>
<evidence type="ECO:0000256" key="2">
    <source>
        <dbReference type="ARBA" id="ARBA00022723"/>
    </source>
</evidence>
<dbReference type="PANTHER" id="PTHR43687:SF1">
    <property type="entry name" value="FERREDOXIN III"/>
    <property type="match status" value="1"/>
</dbReference>
<feature type="domain" description="4Fe-4S ferredoxin-type" evidence="5">
    <location>
        <begin position="174"/>
        <end position="202"/>
    </location>
</feature>
<dbReference type="InterPro" id="IPR007160">
    <property type="entry name" value="DUF362"/>
</dbReference>
<dbReference type="PANTHER" id="PTHR43687">
    <property type="entry name" value="ADENYLYLSULFATE REDUCTASE, BETA SUBUNIT"/>
    <property type="match status" value="1"/>
</dbReference>
<accession>A0A7V3RHN2</accession>
<feature type="domain" description="4Fe-4S ferredoxin-type" evidence="5">
    <location>
        <begin position="203"/>
        <end position="232"/>
    </location>
</feature>
<evidence type="ECO:0000313" key="6">
    <source>
        <dbReference type="EMBL" id="HGE78244.1"/>
    </source>
</evidence>
<keyword evidence="3" id="KW-0408">Iron</keyword>
<dbReference type="GO" id="GO:0051539">
    <property type="term" value="F:4 iron, 4 sulfur cluster binding"/>
    <property type="evidence" value="ECO:0007669"/>
    <property type="project" value="UniProtKB-KW"/>
</dbReference>
<comment type="caution">
    <text evidence="6">The sequence shown here is derived from an EMBL/GenBank/DDBJ whole genome shotgun (WGS) entry which is preliminary data.</text>
</comment>
<dbReference type="EMBL" id="DTOZ01000120">
    <property type="protein sequence ID" value="HGE78244.1"/>
    <property type="molecule type" value="Genomic_DNA"/>
</dbReference>
<evidence type="ECO:0000256" key="1">
    <source>
        <dbReference type="ARBA" id="ARBA00022485"/>
    </source>
</evidence>
<evidence type="ECO:0000259" key="5">
    <source>
        <dbReference type="PROSITE" id="PS51379"/>
    </source>
</evidence>
<dbReference type="AlphaFoldDB" id="A0A7V3RHN2"/>
<dbReference type="Pfam" id="PF04015">
    <property type="entry name" value="DUF362"/>
    <property type="match status" value="1"/>
</dbReference>
<name>A0A7V3RHN2_UNCW3</name>
<dbReference type="Gene3D" id="3.30.70.20">
    <property type="match status" value="1"/>
</dbReference>